<dbReference type="NCBIfam" id="TIGR01258">
    <property type="entry name" value="pgm_1"/>
    <property type="match status" value="1"/>
</dbReference>
<keyword evidence="5" id="KW-0413">Isomerase</keyword>
<dbReference type="GO" id="GO:0016791">
    <property type="term" value="F:phosphatase activity"/>
    <property type="evidence" value="ECO:0007669"/>
    <property type="project" value="UniProtKB-ARBA"/>
</dbReference>
<comment type="similarity">
    <text evidence="2">Belongs to the phosphoglycerate mutase family. BPG-dependent PGAM subfamily.</text>
</comment>
<feature type="active site" description="Proton donor/acceptor" evidence="6">
    <location>
        <position position="87"/>
    </location>
</feature>
<feature type="binding site" evidence="7">
    <location>
        <position position="98"/>
    </location>
    <ligand>
        <name>substrate</name>
    </ligand>
</feature>
<keyword evidence="4" id="KW-0324">Glycolysis</keyword>
<dbReference type="CDD" id="cd07067">
    <property type="entry name" value="HP_PGM_like"/>
    <property type="match status" value="1"/>
</dbReference>
<reference evidence="9" key="1">
    <citation type="submission" date="2012-12" db="EMBL/GenBank/DDBJ databases">
        <title>Identification and characterization of a phenylalanine ammonia-lyase gene family in Isatis indigotica Fort.</title>
        <authorList>
            <person name="Liu Q."/>
            <person name="Chen J."/>
            <person name="Zhou X."/>
            <person name="Di P."/>
            <person name="Xiao Y."/>
            <person name="Xuan H."/>
            <person name="Zhang L."/>
            <person name="Chen W."/>
        </authorList>
    </citation>
    <scope>NUCLEOTIDE SEQUENCE</scope>
    <source>
        <tissue evidence="9">Salivary gland</tissue>
    </source>
</reference>
<evidence type="ECO:0000256" key="5">
    <source>
        <dbReference type="ARBA" id="ARBA00023235"/>
    </source>
</evidence>
<organism evidence="9">
    <name type="scientific">Ixodes ricinus</name>
    <name type="common">Common tick</name>
    <name type="synonym">Acarus ricinus</name>
    <dbReference type="NCBI Taxonomy" id="34613"/>
    <lineage>
        <taxon>Eukaryota</taxon>
        <taxon>Metazoa</taxon>
        <taxon>Ecdysozoa</taxon>
        <taxon>Arthropoda</taxon>
        <taxon>Chelicerata</taxon>
        <taxon>Arachnida</taxon>
        <taxon>Acari</taxon>
        <taxon>Parasitiformes</taxon>
        <taxon>Ixodida</taxon>
        <taxon>Ixodoidea</taxon>
        <taxon>Ixodidae</taxon>
        <taxon>Ixodinae</taxon>
        <taxon>Ixodes</taxon>
    </lineage>
</organism>
<dbReference type="EC" id="5.4.2.11" evidence="3"/>
<dbReference type="SUPFAM" id="SSF53254">
    <property type="entry name" value="Phosphoglycerate mutase-like"/>
    <property type="match status" value="1"/>
</dbReference>
<evidence type="ECO:0000256" key="3">
    <source>
        <dbReference type="ARBA" id="ARBA00012028"/>
    </source>
</evidence>
<evidence type="ECO:0000313" key="9">
    <source>
        <dbReference type="EMBL" id="JAA69901.1"/>
    </source>
</evidence>
<feature type="active site" description="Tele-phosphohistidine intermediate" evidence="6">
    <location>
        <position position="9"/>
    </location>
</feature>
<evidence type="ECO:0000256" key="8">
    <source>
        <dbReference type="PIRSR" id="PIRSR613078-3"/>
    </source>
</evidence>
<dbReference type="GO" id="GO:0006096">
    <property type="term" value="P:glycolytic process"/>
    <property type="evidence" value="ECO:0007669"/>
    <property type="project" value="UniProtKB-KW"/>
</dbReference>
<sequence>MYTVVFVCHGESTWNKENRFCGWVDKDLTEAGEQEAREAAIALKASGIEFGTLYTSVLKRAIRTADIILEGLGQTDIPTFRDWRLNERHYGALQGLNKTETAEKYGVDQVNIWRRSYNTPPPACELDSEYYPGNDKMYDCIPRDSIPNGESLELCLKRVLPYWEETIVPRMKLGKPVLVVAHGNTIRSLIKVIENISNEEIVGLNIPNGVPVVFNFSCSMVLKEKKFLMSEEELKAKMDAVANQTQKK</sequence>
<accession>A0A0K8RFN6</accession>
<dbReference type="GO" id="GO:0004619">
    <property type="term" value="F:phosphoglycerate mutase activity"/>
    <property type="evidence" value="ECO:0007669"/>
    <property type="project" value="UniProtKB-EC"/>
</dbReference>
<dbReference type="Gene3D" id="3.40.50.1240">
    <property type="entry name" value="Phosphoglycerate mutase-like"/>
    <property type="match status" value="1"/>
</dbReference>
<protein>
    <recommendedName>
        <fullName evidence="3">phosphoglycerate mutase (2,3-diphosphoglycerate-dependent)</fullName>
        <ecNumber evidence="3">5.4.2.11</ecNumber>
    </recommendedName>
</protein>
<dbReference type="HAMAP" id="MF_01039">
    <property type="entry name" value="PGAM_GpmA"/>
    <property type="match status" value="1"/>
</dbReference>
<dbReference type="FunFam" id="3.40.50.1240:FF:000003">
    <property type="entry name" value="2,3-bisphosphoglycerate-dependent phosphoglycerate mutase"/>
    <property type="match status" value="1"/>
</dbReference>
<dbReference type="InterPro" id="IPR005952">
    <property type="entry name" value="Phosphogly_mut1"/>
</dbReference>
<dbReference type="AlphaFoldDB" id="A0A0K8RFN6"/>
<dbReference type="InterPro" id="IPR029033">
    <property type="entry name" value="His_PPase_superfam"/>
</dbReference>
<dbReference type="EMBL" id="GADI01003907">
    <property type="protein sequence ID" value="JAA69901.1"/>
    <property type="molecule type" value="mRNA"/>
</dbReference>
<evidence type="ECO:0000256" key="2">
    <source>
        <dbReference type="ARBA" id="ARBA00006717"/>
    </source>
</evidence>
<feature type="binding site" evidence="7">
    <location>
        <position position="60"/>
    </location>
    <ligand>
        <name>substrate</name>
    </ligand>
</feature>
<feature type="binding site" evidence="7">
    <location>
        <begin position="114"/>
        <end position="115"/>
    </location>
    <ligand>
        <name>substrate</name>
    </ligand>
</feature>
<dbReference type="SMART" id="SM00855">
    <property type="entry name" value="PGAM"/>
    <property type="match status" value="1"/>
</dbReference>
<feature type="site" description="Transition state stabilizer" evidence="8">
    <location>
        <position position="182"/>
    </location>
</feature>
<dbReference type="PANTHER" id="PTHR11931">
    <property type="entry name" value="PHOSPHOGLYCERATE MUTASE"/>
    <property type="match status" value="1"/>
</dbReference>
<dbReference type="Pfam" id="PF00300">
    <property type="entry name" value="His_Phos_1"/>
    <property type="match status" value="2"/>
</dbReference>
<evidence type="ECO:0000256" key="1">
    <source>
        <dbReference type="ARBA" id="ARBA00000380"/>
    </source>
</evidence>
<evidence type="ECO:0000256" key="4">
    <source>
        <dbReference type="ARBA" id="ARBA00023152"/>
    </source>
</evidence>
<dbReference type="InterPro" id="IPR013078">
    <property type="entry name" value="His_Pase_superF_clade-1"/>
</dbReference>
<proteinExistence type="evidence at transcript level"/>
<dbReference type="PIRSF" id="PIRSF000709">
    <property type="entry name" value="6PFK_2-Ptase"/>
    <property type="match status" value="1"/>
</dbReference>
<name>A0A0K8RFN6_IXORI</name>
<dbReference type="NCBIfam" id="NF010713">
    <property type="entry name" value="PRK14115.1"/>
    <property type="match status" value="1"/>
</dbReference>
<comment type="catalytic activity">
    <reaction evidence="1">
        <text>(2R)-2-phosphoglycerate = (2R)-3-phosphoglycerate</text>
        <dbReference type="Rhea" id="RHEA:15901"/>
        <dbReference type="ChEBI" id="CHEBI:58272"/>
        <dbReference type="ChEBI" id="CHEBI:58289"/>
        <dbReference type="EC" id="5.4.2.11"/>
    </reaction>
</comment>
<evidence type="ECO:0000256" key="7">
    <source>
        <dbReference type="PIRSR" id="PIRSR613078-2"/>
    </source>
</evidence>
<evidence type="ECO:0000256" key="6">
    <source>
        <dbReference type="PIRSR" id="PIRSR613078-1"/>
    </source>
</evidence>
<feature type="binding site" evidence="7">
    <location>
        <begin position="183"/>
        <end position="184"/>
    </location>
    <ligand>
        <name>substrate</name>
    </ligand>
</feature>
<feature type="binding site" evidence="7">
    <location>
        <begin position="87"/>
        <end position="90"/>
    </location>
    <ligand>
        <name>substrate</name>
    </ligand>
</feature>